<dbReference type="InterPro" id="IPR008753">
    <property type="entry name" value="Peptidase_M13_N"/>
</dbReference>
<evidence type="ECO:0000256" key="2">
    <source>
        <dbReference type="ARBA" id="ARBA00007357"/>
    </source>
</evidence>
<dbReference type="CDD" id="cd08662">
    <property type="entry name" value="M13"/>
    <property type="match status" value="1"/>
</dbReference>
<dbReference type="GO" id="GO:0005886">
    <property type="term" value="C:plasma membrane"/>
    <property type="evidence" value="ECO:0007669"/>
    <property type="project" value="TreeGrafter"/>
</dbReference>
<evidence type="ECO:0000256" key="3">
    <source>
        <dbReference type="ARBA" id="ARBA00022670"/>
    </source>
</evidence>
<dbReference type="Pfam" id="PF01431">
    <property type="entry name" value="Peptidase_M13"/>
    <property type="match status" value="1"/>
</dbReference>
<dbReference type="PANTHER" id="PTHR11733">
    <property type="entry name" value="ZINC METALLOPROTEASE FAMILY M13 NEPRILYSIN-RELATED"/>
    <property type="match status" value="1"/>
</dbReference>
<keyword evidence="6" id="KW-0862">Zinc</keyword>
<dbReference type="EMBL" id="BRYA01000552">
    <property type="protein sequence ID" value="GMI22639.1"/>
    <property type="molecule type" value="Genomic_DNA"/>
</dbReference>
<dbReference type="PROSITE" id="PS51885">
    <property type="entry name" value="NEPRILYSIN"/>
    <property type="match status" value="1"/>
</dbReference>
<dbReference type="GO" id="GO:0046872">
    <property type="term" value="F:metal ion binding"/>
    <property type="evidence" value="ECO:0007669"/>
    <property type="project" value="UniProtKB-KW"/>
</dbReference>
<evidence type="ECO:0000313" key="10">
    <source>
        <dbReference type="EMBL" id="GMI22639.1"/>
    </source>
</evidence>
<feature type="domain" description="Peptidase M13 N-terminal" evidence="9">
    <location>
        <begin position="29"/>
        <end position="412"/>
    </location>
</feature>
<dbReference type="OrthoDB" id="6475849at2759"/>
<evidence type="ECO:0000256" key="6">
    <source>
        <dbReference type="ARBA" id="ARBA00022833"/>
    </source>
</evidence>
<comment type="cofactor">
    <cofactor evidence="1">
        <name>Zn(2+)</name>
        <dbReference type="ChEBI" id="CHEBI:29105"/>
    </cofactor>
</comment>
<evidence type="ECO:0000313" key="11">
    <source>
        <dbReference type="Proteomes" id="UP001165065"/>
    </source>
</evidence>
<dbReference type="GO" id="GO:0016485">
    <property type="term" value="P:protein processing"/>
    <property type="evidence" value="ECO:0007669"/>
    <property type="project" value="TreeGrafter"/>
</dbReference>
<dbReference type="PRINTS" id="PR00786">
    <property type="entry name" value="NEPRILYSIN"/>
</dbReference>
<comment type="similarity">
    <text evidence="2">Belongs to the peptidase M13 family.</text>
</comment>
<keyword evidence="3" id="KW-0645">Protease</keyword>
<protein>
    <submittedName>
        <fullName evidence="10">Uncharacterized protein</fullName>
    </submittedName>
</protein>
<evidence type="ECO:0000256" key="5">
    <source>
        <dbReference type="ARBA" id="ARBA00022801"/>
    </source>
</evidence>
<keyword evidence="5" id="KW-0378">Hydrolase</keyword>
<evidence type="ECO:0000259" key="8">
    <source>
        <dbReference type="Pfam" id="PF01431"/>
    </source>
</evidence>
<dbReference type="Proteomes" id="UP001165065">
    <property type="component" value="Unassembled WGS sequence"/>
</dbReference>
<keyword evidence="7" id="KW-0482">Metalloprotease</keyword>
<dbReference type="Pfam" id="PF05649">
    <property type="entry name" value="Peptidase_M13_N"/>
    <property type="match status" value="1"/>
</dbReference>
<dbReference type="InterPro" id="IPR018497">
    <property type="entry name" value="Peptidase_M13_C"/>
</dbReference>
<organism evidence="10 11">
    <name type="scientific">Triparma columacea</name>
    <dbReference type="NCBI Taxonomy" id="722753"/>
    <lineage>
        <taxon>Eukaryota</taxon>
        <taxon>Sar</taxon>
        <taxon>Stramenopiles</taxon>
        <taxon>Ochrophyta</taxon>
        <taxon>Bolidophyceae</taxon>
        <taxon>Parmales</taxon>
        <taxon>Triparmaceae</taxon>
        <taxon>Triparma</taxon>
    </lineage>
</organism>
<proteinExistence type="inferred from homology"/>
<accession>A0A9W7L2G1</accession>
<evidence type="ECO:0000256" key="1">
    <source>
        <dbReference type="ARBA" id="ARBA00001947"/>
    </source>
</evidence>
<evidence type="ECO:0000256" key="7">
    <source>
        <dbReference type="ARBA" id="ARBA00023049"/>
    </source>
</evidence>
<keyword evidence="11" id="KW-1185">Reference proteome</keyword>
<name>A0A9W7L2G1_9STRA</name>
<dbReference type="InterPro" id="IPR024079">
    <property type="entry name" value="MetalloPept_cat_dom_sf"/>
</dbReference>
<dbReference type="PANTHER" id="PTHR11733:SF167">
    <property type="entry name" value="FI17812P1-RELATED"/>
    <property type="match status" value="1"/>
</dbReference>
<dbReference type="SUPFAM" id="SSF55486">
    <property type="entry name" value="Metalloproteases ('zincins'), catalytic domain"/>
    <property type="match status" value="1"/>
</dbReference>
<keyword evidence="4" id="KW-0479">Metal-binding</keyword>
<dbReference type="Gene3D" id="1.10.1380.10">
    <property type="entry name" value="Neutral endopeptidase , domain2"/>
    <property type="match status" value="1"/>
</dbReference>
<dbReference type="GO" id="GO:0004222">
    <property type="term" value="F:metalloendopeptidase activity"/>
    <property type="evidence" value="ECO:0007669"/>
    <property type="project" value="InterPro"/>
</dbReference>
<evidence type="ECO:0000259" key="9">
    <source>
        <dbReference type="Pfam" id="PF05649"/>
    </source>
</evidence>
<dbReference type="AlphaFoldDB" id="A0A9W7L2G1"/>
<sequence length="672" mass="75682">MALDLTEPGAFAKAFKCNFSSNIDEACCPQHDFYSFANGKWLASNPIPDIYPAWGSFLMLRDANEERCRKILDASVPPSDPHNAFLFGLCKTFFNAAMDEDAIETKGTEGLQSILDEINSLSSIDDLTNLVARLHEKGVPCFFSYGETIDKKDSDMTIAGLYQSGLGLPDRDYYFDEDKVEKTELYKKHVSKMLSMIGISSGDASADAVYELEKSMASQFMTKTALRDPEATYNIVTIEDLSTKCPLIDWTTYLSLAHSVDASAVPETVGKINLATVAPLENLGAILKTTELATVKDYLKWKTVKAFAVHLPARFVDENFDFYSRQLAGTKENKPRWKRAMGMVESNLGEALGQLYCEEHFSGEAKPKALEIVESVRDALKDRLLEVEWMGEDTRAKAMEKMAGFRVQIGFPDTWIDYSFFTDKLGADHLANIALGNQFEHMREISRINKPTDKNRWYMTPQTVNAYYHPSMNLICFPAAILQPPFFDLEADDAVNYGGMGAVVGHEMTHGFDDQGSKYDSKGNMVNWWSETDLKSYEGRVDVMVKQAEEHEVLGIKLKGKLTAGENLADLGGLRLSLRALKKKSDEPLTGKNAKLVDGFNPLQRFFLSWATVWRQNIKDERAKQLVTIDPHGPNDFRANGPLRNMEEFYEAFDVKETDPMFKPKEERVDVW</sequence>
<dbReference type="Gene3D" id="3.40.390.10">
    <property type="entry name" value="Collagenase (Catalytic Domain)"/>
    <property type="match status" value="1"/>
</dbReference>
<reference evidence="11" key="1">
    <citation type="journal article" date="2023" name="Commun. Biol.">
        <title>Genome analysis of Parmales, the sister group of diatoms, reveals the evolutionary specialization of diatoms from phago-mixotrophs to photoautotrophs.</title>
        <authorList>
            <person name="Ban H."/>
            <person name="Sato S."/>
            <person name="Yoshikawa S."/>
            <person name="Yamada K."/>
            <person name="Nakamura Y."/>
            <person name="Ichinomiya M."/>
            <person name="Sato N."/>
            <person name="Blanc-Mathieu R."/>
            <person name="Endo H."/>
            <person name="Kuwata A."/>
            <person name="Ogata H."/>
        </authorList>
    </citation>
    <scope>NUCLEOTIDE SEQUENCE [LARGE SCALE GENOMIC DNA]</scope>
</reference>
<comment type="caution">
    <text evidence="10">The sequence shown here is derived from an EMBL/GenBank/DDBJ whole genome shotgun (WGS) entry which is preliminary data.</text>
</comment>
<evidence type="ECO:0000256" key="4">
    <source>
        <dbReference type="ARBA" id="ARBA00022723"/>
    </source>
</evidence>
<feature type="domain" description="Peptidase M13 C-terminal" evidence="8">
    <location>
        <begin position="465"/>
        <end position="669"/>
    </location>
</feature>
<gene>
    <name evidence="10" type="ORF">TrCOL_g1245</name>
</gene>
<dbReference type="InterPro" id="IPR042089">
    <property type="entry name" value="Peptidase_M13_dom_2"/>
</dbReference>
<dbReference type="InterPro" id="IPR000718">
    <property type="entry name" value="Peptidase_M13"/>
</dbReference>